<keyword evidence="3" id="KW-0326">Glycosidase</keyword>
<dbReference type="InterPro" id="IPR016288">
    <property type="entry name" value="Beta_cellobiohydrolase"/>
</dbReference>
<keyword evidence="3" id="KW-0136">Cellulose degradation</keyword>
<proteinExistence type="inferred from homology"/>
<feature type="chain" id="PRO_5020953067" description="Glucanase" evidence="3">
    <location>
        <begin position="46"/>
        <end position="454"/>
    </location>
</feature>
<feature type="signal peptide" evidence="3">
    <location>
        <begin position="1"/>
        <end position="45"/>
    </location>
</feature>
<feature type="active site" description="Proton acceptor" evidence="1">
    <location>
        <position position="408"/>
    </location>
</feature>
<keyword evidence="3 4" id="KW-0378">Hydrolase</keyword>
<dbReference type="AlphaFoldDB" id="A0A4S8P0Y3"/>
<feature type="binding site" evidence="2">
    <location>
        <position position="86"/>
    </location>
    <ligand>
        <name>substrate</name>
    </ligand>
</feature>
<dbReference type="EC" id="3.2.1.-" evidence="3"/>
<dbReference type="RefSeq" id="WP_136532220.1">
    <property type="nucleotide sequence ID" value="NZ_STGX01000023.1"/>
</dbReference>
<dbReference type="InterPro" id="IPR036434">
    <property type="entry name" value="Beta_cellobiohydrolase_sf"/>
</dbReference>
<dbReference type="PANTHER" id="PTHR34876:SF4">
    <property type="entry name" value="1,4-BETA-D-GLUCAN CELLOBIOHYDROLASE C-RELATED"/>
    <property type="match status" value="1"/>
</dbReference>
<sequence>MSRDRRTAPSTAKPKGRSAAALTAVAALAAALLTVLGTAPEGAVAADAGNPYAGADLYVNPEWSGPALAGGAPADLAGQGTAVWLDSIGAIEGSGGMGLAEHLDEALEQRASAPSGELVVQIVLYNLPGRDCAALHSNGELAPDEIDRYRYEFVDPIAAIIARPEYADLRVTAVIEPFSLAYLPDHVSPHPGGTPQCDEVLALGSYQEGVAYAVAALADAGVHNYVDAGGHGLLGWSDATPFYDTFGNAARLYATIFDHGAEPGDVQGIAVNTADYSPLEEPYFDADDVVSGVPVAQTFWVDFRGYVDETPFALDFRDRLVAEGFASDLGVIVDTSRNGWGGPDRPTRTSASTDPNIYVNESRIDRRQDQEHRCNQVGAGLGERPQADPIGDPRLHAYVWIKPPGESDGPHADNDGGFGSICAPELGSLPNSPPAGAWFQAQFEQLMVNAWPPL</sequence>
<name>A0A4S8P0Y3_9ACTN</name>
<dbReference type="GO" id="GO:0004553">
    <property type="term" value="F:hydrolase activity, hydrolyzing O-glycosyl compounds"/>
    <property type="evidence" value="ECO:0007669"/>
    <property type="project" value="InterPro"/>
</dbReference>
<dbReference type="SUPFAM" id="SSF51989">
    <property type="entry name" value="Glycosyl hydrolases family 6, cellulases"/>
    <property type="match status" value="1"/>
</dbReference>
<comment type="caution">
    <text evidence="4">The sequence shown here is derived from an EMBL/GenBank/DDBJ whole genome shotgun (WGS) entry which is preliminary data.</text>
</comment>
<dbReference type="PANTHER" id="PTHR34876">
    <property type="match status" value="1"/>
</dbReference>
<keyword evidence="5" id="KW-1185">Reference proteome</keyword>
<evidence type="ECO:0000313" key="5">
    <source>
        <dbReference type="Proteomes" id="UP000305792"/>
    </source>
</evidence>
<evidence type="ECO:0000313" key="4">
    <source>
        <dbReference type="EMBL" id="THV22895.1"/>
    </source>
</evidence>
<dbReference type="OrthoDB" id="309899at2"/>
<dbReference type="Pfam" id="PF01341">
    <property type="entry name" value="Glyco_hydro_6"/>
    <property type="match status" value="1"/>
</dbReference>
<evidence type="ECO:0000256" key="1">
    <source>
        <dbReference type="PIRSR" id="PIRSR001100-1"/>
    </source>
</evidence>
<dbReference type="PRINTS" id="PR00733">
    <property type="entry name" value="GLHYDRLASE6"/>
</dbReference>
<organism evidence="4 5">
    <name type="scientific">Glycomyces paridis</name>
    <dbReference type="NCBI Taxonomy" id="2126555"/>
    <lineage>
        <taxon>Bacteria</taxon>
        <taxon>Bacillati</taxon>
        <taxon>Actinomycetota</taxon>
        <taxon>Actinomycetes</taxon>
        <taxon>Glycomycetales</taxon>
        <taxon>Glycomycetaceae</taxon>
        <taxon>Glycomyces</taxon>
    </lineage>
</organism>
<dbReference type="Gene3D" id="3.20.20.40">
    <property type="entry name" value="1, 4-beta cellobiohydrolase"/>
    <property type="match status" value="1"/>
</dbReference>
<protein>
    <recommendedName>
        <fullName evidence="3">Glucanase</fullName>
        <ecNumber evidence="3">3.2.1.-</ecNumber>
    </recommendedName>
</protein>
<dbReference type="EMBL" id="STGX01000023">
    <property type="protein sequence ID" value="THV22895.1"/>
    <property type="molecule type" value="Genomic_DNA"/>
</dbReference>
<evidence type="ECO:0000256" key="2">
    <source>
        <dbReference type="PIRSR" id="PIRSR001100-2"/>
    </source>
</evidence>
<reference evidence="4 5" key="1">
    <citation type="journal article" date="2018" name="Int. J. Syst. Evol. Microbiol.">
        <title>Glycomyces paridis sp. nov., isolated from the medicinal plant Paris polyphylla.</title>
        <authorList>
            <person name="Fang X.M."/>
            <person name="Bai J.L."/>
            <person name="Su J."/>
            <person name="Zhao L.L."/>
            <person name="Liu H.Y."/>
            <person name="Ma B.P."/>
            <person name="Zhang Y.Q."/>
            <person name="Yu L.Y."/>
        </authorList>
    </citation>
    <scope>NUCLEOTIDE SEQUENCE [LARGE SCALE GENOMIC DNA]</scope>
    <source>
        <strain evidence="4 5">CPCC 204357</strain>
    </source>
</reference>
<keyword evidence="3" id="KW-0624">Polysaccharide degradation</keyword>
<dbReference type="Proteomes" id="UP000305792">
    <property type="component" value="Unassembled WGS sequence"/>
</dbReference>
<keyword evidence="3" id="KW-0732">Signal</keyword>
<comment type="similarity">
    <text evidence="3">Belongs to the glycosyl hydrolase family 6.</text>
</comment>
<feature type="binding site" evidence="2">
    <location>
        <position position="84"/>
    </location>
    <ligand>
        <name>substrate</name>
    </ligand>
</feature>
<accession>A0A4S8P0Y3</accession>
<feature type="binding site" evidence="2">
    <location>
        <position position="406"/>
    </location>
    <ligand>
        <name>substrate</name>
    </ligand>
</feature>
<gene>
    <name evidence="4" type="ORF">E9998_23610</name>
</gene>
<evidence type="ECO:0000256" key="3">
    <source>
        <dbReference type="RuleBase" id="RU361186"/>
    </source>
</evidence>
<dbReference type="PIRSF" id="PIRSF001100">
    <property type="entry name" value="Beta_cellobiohydrolase"/>
    <property type="match status" value="1"/>
</dbReference>
<feature type="binding site" evidence="2">
    <location>
        <position position="402"/>
    </location>
    <ligand>
        <name>substrate</name>
    </ligand>
</feature>
<dbReference type="GO" id="GO:0030245">
    <property type="term" value="P:cellulose catabolic process"/>
    <property type="evidence" value="ECO:0007669"/>
    <property type="project" value="UniProtKB-KW"/>
</dbReference>
<keyword evidence="3" id="KW-0119">Carbohydrate metabolism</keyword>